<gene>
    <name evidence="3" type="ORF">POVCU1_000240</name>
    <name evidence="2" type="ORF">POVCU2_0000240</name>
</gene>
<dbReference type="EMBL" id="FLQU01000004">
    <property type="protein sequence ID" value="SBS79838.1"/>
    <property type="molecule type" value="Genomic_DNA"/>
</dbReference>
<feature type="region of interest" description="Disordered" evidence="1">
    <location>
        <begin position="450"/>
        <end position="473"/>
    </location>
</feature>
<dbReference type="Proteomes" id="UP000078546">
    <property type="component" value="Unassembled WGS sequence"/>
</dbReference>
<dbReference type="VEuPathDB" id="PlasmoDB:PocGH01_01012900"/>
<protein>
    <submittedName>
        <fullName evidence="3">Uncharacterized protein</fullName>
    </submittedName>
</protein>
<evidence type="ECO:0000313" key="5">
    <source>
        <dbReference type="Proteomes" id="UP000078560"/>
    </source>
</evidence>
<dbReference type="EMBL" id="FLQV01000008">
    <property type="protein sequence ID" value="SBS80303.1"/>
    <property type="molecule type" value="Genomic_DNA"/>
</dbReference>
<accession>A0A1A8VNF4</accession>
<evidence type="ECO:0000313" key="4">
    <source>
        <dbReference type="Proteomes" id="UP000078546"/>
    </source>
</evidence>
<evidence type="ECO:0000256" key="1">
    <source>
        <dbReference type="SAM" id="MobiDB-lite"/>
    </source>
</evidence>
<evidence type="ECO:0000313" key="3">
    <source>
        <dbReference type="EMBL" id="SBS80303.1"/>
    </source>
</evidence>
<feature type="compositionally biased region" description="Basic and acidic residues" evidence="1">
    <location>
        <begin position="463"/>
        <end position="473"/>
    </location>
</feature>
<sequence length="783" mass="91835">MMKREDDRKRKIRKEYNSIYKKGDDIICGNVKMDIKKEDNIYINNFTETKSYNSMIQRVKDNQWEELHNSYVNVLYFKKLQLNKKLFAKLKNKNIVIYLKYKESTCTSENIKVCAAEINNLYLCFLISEPFIKNEKKIIKIYVKYYKDNKYKILSFGFIELNLLDFSEEFYKKKSYMLCYDKSKKKYIFGYFILILANQIKWTICNNRISYEYIKESYFVNKRKEYDQQIFYICKKIQEELLQSFYSKDSSHRRNLHNRALLKHFSVTHSCPSTFSLRREDENVDRCLLGNVHEIDKVVDVNAQDDQTALGERYEPNWKEKSCHAEVATYQKICKDCKSATHFNRVNKFVNSRNGDNYKKIDSSNDLEKPVFKGSFSKDANRADGEYIQTGQLNFLTNSKDSIDGNSTYSLSSGNANNFSTLNEENLAQQGGLEHSQEGILPKNRYLQDYERDSSNGKPSTTSDDKKIHSEKLHKVNIEIDNMKKQDGRDILGEQTDDVPYVGQNQNQNQFDQMLCERLQNLLNNDIDHFVEEVQFLLNYLKIKIIKKEKYFMQELKNEYANAAVKGGDVVGKNERPCCSNRDGDIGVTRECKDEQSGMEKHDIDSDIVSILENCINTTSLYIRCVLKNKHISNHEKDMFATYNDIINQMKNALGEYVHQSETTQEYHLKDMHMVSEDYAKETDENLVKRVKGTLLKGESKMGKKIIHDNDKETDLFYKHCFINSDISSCATSSSEMSSSESSKKKISAHFQVNNYIGKNISTALKYYEHKWKRKLSRVRKFF</sequence>
<dbReference type="Proteomes" id="UP000078560">
    <property type="component" value="Unassembled WGS sequence"/>
</dbReference>
<proteinExistence type="predicted"/>
<name>A0A1A8VNF4_PLAOA</name>
<dbReference type="AlphaFoldDB" id="A0A1A8VNF4"/>
<organism evidence="3 4">
    <name type="scientific">Plasmodium ovale curtisi</name>
    <dbReference type="NCBI Taxonomy" id="864141"/>
    <lineage>
        <taxon>Eukaryota</taxon>
        <taxon>Sar</taxon>
        <taxon>Alveolata</taxon>
        <taxon>Apicomplexa</taxon>
        <taxon>Aconoidasida</taxon>
        <taxon>Haemosporida</taxon>
        <taxon>Plasmodiidae</taxon>
        <taxon>Plasmodium</taxon>
        <taxon>Plasmodium (Plasmodium)</taxon>
    </lineage>
</organism>
<reference evidence="4 5" key="1">
    <citation type="submission" date="2016-05" db="EMBL/GenBank/DDBJ databases">
        <authorList>
            <person name="Naeem Raeece"/>
        </authorList>
    </citation>
    <scope>NUCLEOTIDE SEQUENCE [LARGE SCALE GENOMIC DNA]</scope>
</reference>
<reference evidence="3" key="2">
    <citation type="submission" date="2016-05" db="EMBL/GenBank/DDBJ databases">
        <authorList>
            <person name="Lavstsen T."/>
            <person name="Jespersen J.S."/>
        </authorList>
    </citation>
    <scope>NUCLEOTIDE SEQUENCE [LARGE SCALE GENOMIC DNA]</scope>
</reference>
<evidence type="ECO:0000313" key="2">
    <source>
        <dbReference type="EMBL" id="SBS79838.1"/>
    </source>
</evidence>